<dbReference type="InterPro" id="IPR032466">
    <property type="entry name" value="Metal_Hydrolase"/>
</dbReference>
<name>A0ABV3FVL8_9NOCA</name>
<reference evidence="4 5" key="1">
    <citation type="submission" date="2024-06" db="EMBL/GenBank/DDBJ databases">
        <title>The Natural Products Discovery Center: Release of the First 8490 Sequenced Strains for Exploring Actinobacteria Biosynthetic Diversity.</title>
        <authorList>
            <person name="Kalkreuter E."/>
            <person name="Kautsar S.A."/>
            <person name="Yang D."/>
            <person name="Bader C.D."/>
            <person name="Teijaro C.N."/>
            <person name="Fluegel L."/>
            <person name="Davis C.M."/>
            <person name="Simpson J.R."/>
            <person name="Lauterbach L."/>
            <person name="Steele A.D."/>
            <person name="Gui C."/>
            <person name="Meng S."/>
            <person name="Li G."/>
            <person name="Viehrig K."/>
            <person name="Ye F."/>
            <person name="Su P."/>
            <person name="Kiefer A.F."/>
            <person name="Nichols A."/>
            <person name="Cepeda A.J."/>
            <person name="Yan W."/>
            <person name="Fan B."/>
            <person name="Jiang Y."/>
            <person name="Adhikari A."/>
            <person name="Zheng C.-J."/>
            <person name="Schuster L."/>
            <person name="Cowan T.M."/>
            <person name="Smanski M.J."/>
            <person name="Chevrette M.G."/>
            <person name="De Carvalho L.P.S."/>
            <person name="Shen B."/>
        </authorList>
    </citation>
    <scope>NUCLEOTIDE SEQUENCE [LARGE SCALE GENOMIC DNA]</scope>
    <source>
        <strain evidence="4 5">NPDC050403</strain>
    </source>
</reference>
<dbReference type="PANTHER" id="PTHR21240:SF28">
    <property type="entry name" value="ISO-OROTATE DECARBOXYLASE (EUROFUNG)"/>
    <property type="match status" value="1"/>
</dbReference>
<keyword evidence="5" id="KW-1185">Reference proteome</keyword>
<evidence type="ECO:0000256" key="2">
    <source>
        <dbReference type="SAM" id="MobiDB-lite"/>
    </source>
</evidence>
<feature type="domain" description="Amidohydrolase-related" evidence="3">
    <location>
        <begin position="109"/>
        <end position="389"/>
    </location>
</feature>
<dbReference type="Proteomes" id="UP001551695">
    <property type="component" value="Unassembled WGS sequence"/>
</dbReference>
<evidence type="ECO:0000313" key="4">
    <source>
        <dbReference type="EMBL" id="MEV0709467.1"/>
    </source>
</evidence>
<keyword evidence="1" id="KW-0456">Lyase</keyword>
<dbReference type="SUPFAM" id="SSF51556">
    <property type="entry name" value="Metallo-dependent hydrolases"/>
    <property type="match status" value="1"/>
</dbReference>
<dbReference type="InterPro" id="IPR032465">
    <property type="entry name" value="ACMSD"/>
</dbReference>
<accession>A0ABV3FVL8</accession>
<dbReference type="RefSeq" id="WP_109524150.1">
    <property type="nucleotide sequence ID" value="NZ_JBFAKC010000007.1"/>
</dbReference>
<gene>
    <name evidence="4" type="ORF">AB0I48_18050</name>
</gene>
<organism evidence="4 5">
    <name type="scientific">Nocardia aurea</name>
    <dbReference type="NCBI Taxonomy" id="2144174"/>
    <lineage>
        <taxon>Bacteria</taxon>
        <taxon>Bacillati</taxon>
        <taxon>Actinomycetota</taxon>
        <taxon>Actinomycetes</taxon>
        <taxon>Mycobacteriales</taxon>
        <taxon>Nocardiaceae</taxon>
        <taxon>Nocardia</taxon>
    </lineage>
</organism>
<dbReference type="Gene3D" id="3.20.20.140">
    <property type="entry name" value="Metal-dependent hydrolases"/>
    <property type="match status" value="1"/>
</dbReference>
<dbReference type="PANTHER" id="PTHR21240">
    <property type="entry name" value="2-AMINO-3-CARBOXYLMUCONATE-6-SEMIALDEHYDE DECARBOXYLASE"/>
    <property type="match status" value="1"/>
</dbReference>
<comment type="caution">
    <text evidence="4">The sequence shown here is derived from an EMBL/GenBank/DDBJ whole genome shotgun (WGS) entry which is preliminary data.</text>
</comment>
<dbReference type="EMBL" id="JBFAKC010000007">
    <property type="protein sequence ID" value="MEV0709467.1"/>
    <property type="molecule type" value="Genomic_DNA"/>
</dbReference>
<sequence length="389" mass="42803">MSVSTSSSSLYPPGGFAPPKDRRGHTEGNVGLPEGTEVFSADNHISLADDIFYKRFPEEMKDRAPRVWYEDGAWMLGRKGKSFVAGDFSHVLMQYDPLAGSGSADMPARAADLRGDGIAKELAFPNALLALLFYPDTEVRELCFRVYNEYISQLQEESGGSFYGVGLINWWDAEGAARTLSELKSLGLKTFLLPLSAGKNGDGERIDYSSTSMIPVWDAIEESGVPVSHHIGEAPLAAPCEFNSVAVGMMHNLAPFREMFGKYIFSGIIDRHPSLSIGWFEGGINWIPAALQDAEHLNASYHHMLNRPVEHEVRHYWDNNMRASFMVDPLGLSLADQIGIDRIMWSSDYPHNESTFGYSEKSLTAVVDAVGPEAAAKIVSGNIKDFLGL</sequence>
<protein>
    <submittedName>
        <fullName evidence="4">Amidohydrolase family protein</fullName>
    </submittedName>
</protein>
<dbReference type="Pfam" id="PF04909">
    <property type="entry name" value="Amidohydro_2"/>
    <property type="match status" value="1"/>
</dbReference>
<proteinExistence type="predicted"/>
<evidence type="ECO:0000256" key="1">
    <source>
        <dbReference type="ARBA" id="ARBA00023239"/>
    </source>
</evidence>
<dbReference type="InterPro" id="IPR006680">
    <property type="entry name" value="Amidohydro-rel"/>
</dbReference>
<feature type="region of interest" description="Disordered" evidence="2">
    <location>
        <begin position="1"/>
        <end position="35"/>
    </location>
</feature>
<evidence type="ECO:0000259" key="3">
    <source>
        <dbReference type="Pfam" id="PF04909"/>
    </source>
</evidence>
<evidence type="ECO:0000313" key="5">
    <source>
        <dbReference type="Proteomes" id="UP001551695"/>
    </source>
</evidence>